<dbReference type="AlphaFoldDB" id="A0AAV7PSD0"/>
<evidence type="ECO:0000256" key="1">
    <source>
        <dbReference type="SAM" id="MobiDB-lite"/>
    </source>
</evidence>
<sequence>MFLQPADASPDTDPDVRLNVSEFEHLRPTPKQKAEHGPEEEETETQRNQEPTETPEQKTERGAEEGETKTPTAMTTPGK</sequence>
<evidence type="ECO:0000313" key="3">
    <source>
        <dbReference type="Proteomes" id="UP001066276"/>
    </source>
</evidence>
<comment type="caution">
    <text evidence="2">The sequence shown here is derived from an EMBL/GenBank/DDBJ whole genome shotgun (WGS) entry which is preliminary data.</text>
</comment>
<feature type="compositionally biased region" description="Basic and acidic residues" evidence="1">
    <location>
        <begin position="55"/>
        <end position="68"/>
    </location>
</feature>
<evidence type="ECO:0000313" key="2">
    <source>
        <dbReference type="EMBL" id="KAJ1130192.1"/>
    </source>
</evidence>
<gene>
    <name evidence="2" type="ORF">NDU88_008548</name>
</gene>
<accession>A0AAV7PSD0</accession>
<feature type="compositionally biased region" description="Basic and acidic residues" evidence="1">
    <location>
        <begin position="22"/>
        <end position="37"/>
    </location>
</feature>
<reference evidence="2" key="1">
    <citation type="journal article" date="2022" name="bioRxiv">
        <title>Sequencing and chromosome-scale assembly of the giantPleurodeles waltlgenome.</title>
        <authorList>
            <person name="Brown T."/>
            <person name="Elewa A."/>
            <person name="Iarovenko S."/>
            <person name="Subramanian E."/>
            <person name="Araus A.J."/>
            <person name="Petzold A."/>
            <person name="Susuki M."/>
            <person name="Suzuki K.-i.T."/>
            <person name="Hayashi T."/>
            <person name="Toyoda A."/>
            <person name="Oliveira C."/>
            <person name="Osipova E."/>
            <person name="Leigh N.D."/>
            <person name="Simon A."/>
            <person name="Yun M.H."/>
        </authorList>
    </citation>
    <scope>NUCLEOTIDE SEQUENCE</scope>
    <source>
        <strain evidence="2">20211129_DDA</strain>
        <tissue evidence="2">Liver</tissue>
    </source>
</reference>
<dbReference type="EMBL" id="JANPWB010000011">
    <property type="protein sequence ID" value="KAJ1130192.1"/>
    <property type="molecule type" value="Genomic_DNA"/>
</dbReference>
<feature type="region of interest" description="Disordered" evidence="1">
    <location>
        <begin position="1"/>
        <end position="79"/>
    </location>
</feature>
<dbReference type="Proteomes" id="UP001066276">
    <property type="component" value="Chromosome 7"/>
</dbReference>
<keyword evidence="3" id="KW-1185">Reference proteome</keyword>
<organism evidence="2 3">
    <name type="scientific">Pleurodeles waltl</name>
    <name type="common">Iberian ribbed newt</name>
    <dbReference type="NCBI Taxonomy" id="8319"/>
    <lineage>
        <taxon>Eukaryota</taxon>
        <taxon>Metazoa</taxon>
        <taxon>Chordata</taxon>
        <taxon>Craniata</taxon>
        <taxon>Vertebrata</taxon>
        <taxon>Euteleostomi</taxon>
        <taxon>Amphibia</taxon>
        <taxon>Batrachia</taxon>
        <taxon>Caudata</taxon>
        <taxon>Salamandroidea</taxon>
        <taxon>Salamandridae</taxon>
        <taxon>Pleurodelinae</taxon>
        <taxon>Pleurodeles</taxon>
    </lineage>
</organism>
<feature type="compositionally biased region" description="Polar residues" evidence="1">
    <location>
        <begin position="69"/>
        <end position="79"/>
    </location>
</feature>
<name>A0AAV7PSD0_PLEWA</name>
<protein>
    <submittedName>
        <fullName evidence="2">Uncharacterized protein</fullName>
    </submittedName>
</protein>
<proteinExistence type="predicted"/>